<dbReference type="WBParaSite" id="L893_g12844.t1">
    <property type="protein sequence ID" value="L893_g12844.t1"/>
    <property type="gene ID" value="L893_g12844"/>
</dbReference>
<evidence type="ECO:0000313" key="1">
    <source>
        <dbReference type="Proteomes" id="UP000095287"/>
    </source>
</evidence>
<proteinExistence type="predicted"/>
<dbReference type="Proteomes" id="UP000095287">
    <property type="component" value="Unplaced"/>
</dbReference>
<name>A0A1I7Y562_9BILA</name>
<keyword evidence="1" id="KW-1185">Reference proteome</keyword>
<dbReference type="AlphaFoldDB" id="A0A1I7Y562"/>
<sequence>LVAQDQVSIGQRPEGPDESLCKPLHYVHEAVDPKMFGAI</sequence>
<organism evidence="1 2">
    <name type="scientific">Steinernema glaseri</name>
    <dbReference type="NCBI Taxonomy" id="37863"/>
    <lineage>
        <taxon>Eukaryota</taxon>
        <taxon>Metazoa</taxon>
        <taxon>Ecdysozoa</taxon>
        <taxon>Nematoda</taxon>
        <taxon>Chromadorea</taxon>
        <taxon>Rhabditida</taxon>
        <taxon>Tylenchina</taxon>
        <taxon>Panagrolaimomorpha</taxon>
        <taxon>Strongyloidoidea</taxon>
        <taxon>Steinernematidae</taxon>
        <taxon>Steinernema</taxon>
    </lineage>
</organism>
<accession>A0A1I7Y562</accession>
<evidence type="ECO:0000313" key="2">
    <source>
        <dbReference type="WBParaSite" id="L893_g12844.t1"/>
    </source>
</evidence>
<protein>
    <submittedName>
        <fullName evidence="2">ABC transporter ATP-binding protein</fullName>
    </submittedName>
</protein>
<reference evidence="2" key="1">
    <citation type="submission" date="2016-11" db="UniProtKB">
        <authorList>
            <consortium name="WormBaseParasite"/>
        </authorList>
    </citation>
    <scope>IDENTIFICATION</scope>
</reference>